<dbReference type="InterPro" id="IPR001138">
    <property type="entry name" value="Zn2Cys6_DnaBD"/>
</dbReference>
<evidence type="ECO:0000313" key="6">
    <source>
        <dbReference type="Proteomes" id="UP000824998"/>
    </source>
</evidence>
<evidence type="ECO:0000256" key="2">
    <source>
        <dbReference type="SAM" id="Coils"/>
    </source>
</evidence>
<feature type="coiled-coil region" evidence="2">
    <location>
        <begin position="61"/>
        <end position="88"/>
    </location>
</feature>
<sequence length="696" mass="78256">MSESQTRKAPRKGTTSCIECRRRKVRCIRVPDDAEICRRCEERSTACVAQLYSTQSLQKNRFSSRQRIAELEAKVDNLNNVVRNIELKLGYQPSPVFERTIAPPPPSGHGSELSDDNSSILDVLDTEGPSQLHSLFQNDWLSVDTTQQAKQDRNARTTATLLDGARAVLQKLIPAKDDILEIPRYASRWLGLISTLLPQPFSLTTHEEMLQGYDEMHSAEVDVIRLASWLLIVSITAQQLPREYGSQASMLNGNQRFSDFPKAVVNAIESTLMSQDRLICTDQGLGMALQFFRLQMSQGNFQKAWLRLRHFIAIAELMGLPKGYQVVQSNIENGVENDEAQSRRAQLWESLCACDGLAGMAINLPPSISPYKRPKAQKLIVDGHVQPQSYISRLMDVTTAIQYDIHITPGSSGDIYASVLDLDRRIRMLASEMPYSWWSMDKRDINADSVVQFMHYCTTMRVHLSFAARPDPDGQYSYSRFACRDACESVAKYYQFLRRDLPSGIFISQNMDLQVFTASVALLLLTHGSPSTKLQIDKGKIDKLISEVVTLMEEKSRDNVAGSNLAQHGVSTIRSLYGLLRQEDQVSEVQQLTLKIPLLGRVHISRNHDARVAPPNNTEPIQTPANAGWQNNGQLASQEQGHLLLPSGNQFGSSLQTPNGWHFDPLSWSIEDQCDDFFQGSFNTQFQMDYETSNGF</sequence>
<gene>
    <name evidence="5" type="ORF">BJ875DRAFT_105787</name>
</gene>
<dbReference type="GO" id="GO:0000981">
    <property type="term" value="F:DNA-binding transcription factor activity, RNA polymerase II-specific"/>
    <property type="evidence" value="ECO:0007669"/>
    <property type="project" value="InterPro"/>
</dbReference>
<dbReference type="PROSITE" id="PS50048">
    <property type="entry name" value="ZN2_CY6_FUNGAL_2"/>
    <property type="match status" value="1"/>
</dbReference>
<dbReference type="InterPro" id="IPR036864">
    <property type="entry name" value="Zn2-C6_fun-type_DNA-bd_sf"/>
</dbReference>
<organism evidence="5 6">
    <name type="scientific">Amylocarpus encephaloides</name>
    <dbReference type="NCBI Taxonomy" id="45428"/>
    <lineage>
        <taxon>Eukaryota</taxon>
        <taxon>Fungi</taxon>
        <taxon>Dikarya</taxon>
        <taxon>Ascomycota</taxon>
        <taxon>Pezizomycotina</taxon>
        <taxon>Leotiomycetes</taxon>
        <taxon>Helotiales</taxon>
        <taxon>Helotiales incertae sedis</taxon>
        <taxon>Amylocarpus</taxon>
    </lineage>
</organism>
<keyword evidence="6" id="KW-1185">Reference proteome</keyword>
<dbReference type="PANTHER" id="PTHR47840:SF3">
    <property type="entry name" value="ZN(II)2CYS6 TRANSCRIPTION FACTOR (EUROFUNG)"/>
    <property type="match status" value="1"/>
</dbReference>
<dbReference type="EMBL" id="MU251581">
    <property type="protein sequence ID" value="KAG9231785.1"/>
    <property type="molecule type" value="Genomic_DNA"/>
</dbReference>
<name>A0A9P7YEV0_9HELO</name>
<dbReference type="SMART" id="SM00066">
    <property type="entry name" value="GAL4"/>
    <property type="match status" value="1"/>
</dbReference>
<dbReference type="SUPFAM" id="SSF57701">
    <property type="entry name" value="Zn2/Cys6 DNA-binding domain"/>
    <property type="match status" value="1"/>
</dbReference>
<accession>A0A9P7YEV0</accession>
<keyword evidence="1" id="KW-0539">Nucleus</keyword>
<evidence type="ECO:0000259" key="4">
    <source>
        <dbReference type="PROSITE" id="PS50048"/>
    </source>
</evidence>
<dbReference type="GO" id="GO:0008270">
    <property type="term" value="F:zinc ion binding"/>
    <property type="evidence" value="ECO:0007669"/>
    <property type="project" value="InterPro"/>
</dbReference>
<reference evidence="5" key="1">
    <citation type="journal article" date="2021" name="IMA Fungus">
        <title>Genomic characterization of three marine fungi, including Emericellopsis atlantica sp. nov. with signatures of a generalist lifestyle and marine biomass degradation.</title>
        <authorList>
            <person name="Hagestad O.C."/>
            <person name="Hou L."/>
            <person name="Andersen J.H."/>
            <person name="Hansen E.H."/>
            <person name="Altermark B."/>
            <person name="Li C."/>
            <person name="Kuhnert E."/>
            <person name="Cox R.J."/>
            <person name="Crous P.W."/>
            <person name="Spatafora J.W."/>
            <person name="Lail K."/>
            <person name="Amirebrahimi M."/>
            <person name="Lipzen A."/>
            <person name="Pangilinan J."/>
            <person name="Andreopoulos W."/>
            <person name="Hayes R.D."/>
            <person name="Ng V."/>
            <person name="Grigoriev I.V."/>
            <person name="Jackson S.A."/>
            <person name="Sutton T.D.S."/>
            <person name="Dobson A.D.W."/>
            <person name="Rama T."/>
        </authorList>
    </citation>
    <scope>NUCLEOTIDE SEQUENCE</scope>
    <source>
        <strain evidence="5">TRa018bII</strain>
    </source>
</reference>
<dbReference type="PANTHER" id="PTHR47840">
    <property type="entry name" value="ZN(II)2CYS6 TRANSCRIPTION FACTOR (EUROFUNG)-RELATED"/>
    <property type="match status" value="1"/>
</dbReference>
<protein>
    <submittedName>
        <fullName evidence="5">Zn(II)2Cys6 transcription factor</fullName>
    </submittedName>
</protein>
<evidence type="ECO:0000256" key="3">
    <source>
        <dbReference type="SAM" id="MobiDB-lite"/>
    </source>
</evidence>
<dbReference type="Gene3D" id="4.10.240.10">
    <property type="entry name" value="Zn(2)-C6 fungal-type DNA-binding domain"/>
    <property type="match status" value="1"/>
</dbReference>
<dbReference type="AlphaFoldDB" id="A0A9P7YEV0"/>
<comment type="caution">
    <text evidence="5">The sequence shown here is derived from an EMBL/GenBank/DDBJ whole genome shotgun (WGS) entry which is preliminary data.</text>
</comment>
<evidence type="ECO:0000256" key="1">
    <source>
        <dbReference type="ARBA" id="ARBA00023242"/>
    </source>
</evidence>
<dbReference type="PROSITE" id="PS00463">
    <property type="entry name" value="ZN2_CY6_FUNGAL_1"/>
    <property type="match status" value="1"/>
</dbReference>
<dbReference type="CDD" id="cd12148">
    <property type="entry name" value="fungal_TF_MHR"/>
    <property type="match status" value="1"/>
</dbReference>
<feature type="domain" description="Zn(2)-C6 fungal-type" evidence="4">
    <location>
        <begin position="16"/>
        <end position="49"/>
    </location>
</feature>
<dbReference type="CDD" id="cd00067">
    <property type="entry name" value="GAL4"/>
    <property type="match status" value="1"/>
</dbReference>
<proteinExistence type="predicted"/>
<feature type="region of interest" description="Disordered" evidence="3">
    <location>
        <begin position="98"/>
        <end position="117"/>
    </location>
</feature>
<evidence type="ECO:0000313" key="5">
    <source>
        <dbReference type="EMBL" id="KAG9231785.1"/>
    </source>
</evidence>
<keyword evidence="2" id="KW-0175">Coiled coil</keyword>
<dbReference type="Proteomes" id="UP000824998">
    <property type="component" value="Unassembled WGS sequence"/>
</dbReference>
<dbReference type="OrthoDB" id="6509908at2759"/>
<dbReference type="Pfam" id="PF00172">
    <property type="entry name" value="Zn_clus"/>
    <property type="match status" value="1"/>
</dbReference>